<dbReference type="EMBL" id="DWYZ01000282">
    <property type="protein sequence ID" value="HJB29999.1"/>
    <property type="molecule type" value="Genomic_DNA"/>
</dbReference>
<dbReference type="AlphaFoldDB" id="A0A9D2RXX7"/>
<dbReference type="Proteomes" id="UP000823842">
    <property type="component" value="Unassembled WGS sequence"/>
</dbReference>
<proteinExistence type="predicted"/>
<evidence type="ECO:0000313" key="1">
    <source>
        <dbReference type="EMBL" id="HJB29999.1"/>
    </source>
</evidence>
<protein>
    <submittedName>
        <fullName evidence="1">9-O-acetyl-N-acetylneuraminate esterase</fullName>
    </submittedName>
</protein>
<dbReference type="Gene3D" id="3.40.50.300">
    <property type="entry name" value="P-loop containing nucleotide triphosphate hydrolases"/>
    <property type="match status" value="1"/>
</dbReference>
<reference evidence="1" key="1">
    <citation type="journal article" date="2021" name="PeerJ">
        <title>Extensive microbial diversity within the chicken gut microbiome revealed by metagenomics and culture.</title>
        <authorList>
            <person name="Gilroy R."/>
            <person name="Ravi A."/>
            <person name="Getino M."/>
            <person name="Pursley I."/>
            <person name="Horton D.L."/>
            <person name="Alikhan N.F."/>
            <person name="Baker D."/>
            <person name="Gharbi K."/>
            <person name="Hall N."/>
            <person name="Watson M."/>
            <person name="Adriaenssens E.M."/>
            <person name="Foster-Nyarko E."/>
            <person name="Jarju S."/>
            <person name="Secka A."/>
            <person name="Antonio M."/>
            <person name="Oren A."/>
            <person name="Chaudhuri R.R."/>
            <person name="La Ragione R."/>
            <person name="Hildebrand F."/>
            <person name="Pallen M.J."/>
        </authorList>
    </citation>
    <scope>NUCLEOTIDE SEQUENCE</scope>
    <source>
        <strain evidence="1">ChiSjej1B19-5720</strain>
    </source>
</reference>
<name>A0A9D2RXX7_9FIRM</name>
<dbReference type="InterPro" id="IPR027417">
    <property type="entry name" value="P-loop_NTPase"/>
</dbReference>
<gene>
    <name evidence="1" type="ORF">IAA06_14590</name>
</gene>
<reference evidence="1" key="2">
    <citation type="submission" date="2021-04" db="EMBL/GenBank/DDBJ databases">
        <authorList>
            <person name="Gilroy R."/>
        </authorList>
    </citation>
    <scope>NUCLEOTIDE SEQUENCE</scope>
    <source>
        <strain evidence="1">ChiSjej1B19-5720</strain>
    </source>
</reference>
<accession>A0A9D2RXX7</accession>
<sequence length="527" mass="61259">MQKTFNVSGDCKPALHYMVDLSSRLKKIKGMVDSGQYFTINRARQYGKTTTLRGLANLLKDDYVVISLDFQMLSHDDFSAEAAFVRAFSNMLLDNVADIVPDIQKELKLFSEHTANTFTLSSLFRCLSKWCALSQRRLVLIIDEVDSAANNQVFLDFLSQLRGYYLNRDIRPAFHSVILAGVYDIKNMRRKLRPEEAHKLNSPWNIAADFNVDMSFFPSDIAGMLTDYESDHHTGMDIKEISALLYDYTSGYPFLVSRLCKLLDENLPNIKEFSGALSPWSIAGVLEAVKILLSEKNTLFESLIGKLNDYPELKRMIYLLLFQGQSITYNADDPATDMAIMFGFAKKSEGTLQISNRIFETRLYNYFLTLPEEQAQDLYKLAQQDKNQFIHNGRLNMRHVLEKFIEHFTEIYGGQKDKFYEEDGRRYFLLYLNPIINGIGNYYVEAQTRNQERTDLIVDYHREQYIIELKIWRENSYNERGEKQLADYLEYYHVKKRYMLSFCFNKKKNIGVKEIILGDKVLVEAVV</sequence>
<organism evidence="1 2">
    <name type="scientific">Candidatus Blautia faecavium</name>
    <dbReference type="NCBI Taxonomy" id="2838487"/>
    <lineage>
        <taxon>Bacteria</taxon>
        <taxon>Bacillati</taxon>
        <taxon>Bacillota</taxon>
        <taxon>Clostridia</taxon>
        <taxon>Lachnospirales</taxon>
        <taxon>Lachnospiraceae</taxon>
        <taxon>Blautia</taxon>
    </lineage>
</organism>
<comment type="caution">
    <text evidence="1">The sequence shown here is derived from an EMBL/GenBank/DDBJ whole genome shotgun (WGS) entry which is preliminary data.</text>
</comment>
<evidence type="ECO:0000313" key="2">
    <source>
        <dbReference type="Proteomes" id="UP000823842"/>
    </source>
</evidence>
<dbReference type="SUPFAM" id="SSF52540">
    <property type="entry name" value="P-loop containing nucleoside triphosphate hydrolases"/>
    <property type="match status" value="1"/>
</dbReference>